<dbReference type="InterPro" id="IPR036259">
    <property type="entry name" value="MFS_trans_sf"/>
</dbReference>
<protein>
    <submittedName>
        <fullName evidence="9">MFS transporter</fullName>
    </submittedName>
</protein>
<evidence type="ECO:0000313" key="10">
    <source>
        <dbReference type="Proteomes" id="UP001285263"/>
    </source>
</evidence>
<feature type="transmembrane region" description="Helical" evidence="7">
    <location>
        <begin position="151"/>
        <end position="173"/>
    </location>
</feature>
<evidence type="ECO:0000259" key="8">
    <source>
        <dbReference type="PROSITE" id="PS50850"/>
    </source>
</evidence>
<keyword evidence="4 7" id="KW-0812">Transmembrane</keyword>
<dbReference type="CDD" id="cd06173">
    <property type="entry name" value="MFS_MefA_like"/>
    <property type="match status" value="1"/>
</dbReference>
<evidence type="ECO:0000313" key="9">
    <source>
        <dbReference type="EMBL" id="MDY0747678.1"/>
    </source>
</evidence>
<keyword evidence="6 7" id="KW-0472">Membrane</keyword>
<evidence type="ECO:0000256" key="7">
    <source>
        <dbReference type="SAM" id="Phobius"/>
    </source>
</evidence>
<dbReference type="RefSeq" id="WP_320425634.1">
    <property type="nucleotide sequence ID" value="NZ_JAXCLA010000008.1"/>
</dbReference>
<evidence type="ECO:0000256" key="5">
    <source>
        <dbReference type="ARBA" id="ARBA00022989"/>
    </source>
</evidence>
<keyword evidence="3" id="KW-1003">Cell membrane</keyword>
<reference evidence="9 10" key="1">
    <citation type="submission" date="2023-11" db="EMBL/GenBank/DDBJ databases">
        <title>Paucibacter sp. nov., isolated from fresh soil in Korea.</title>
        <authorList>
            <person name="Le N.T.T."/>
        </authorList>
    </citation>
    <scope>NUCLEOTIDE SEQUENCE [LARGE SCALE GENOMIC DNA]</scope>
    <source>
        <strain evidence="9 10">R3-3</strain>
    </source>
</reference>
<dbReference type="PANTHER" id="PTHR23513">
    <property type="entry name" value="INTEGRAL MEMBRANE EFFLUX PROTEIN-RELATED"/>
    <property type="match status" value="1"/>
</dbReference>
<evidence type="ECO:0000256" key="4">
    <source>
        <dbReference type="ARBA" id="ARBA00022692"/>
    </source>
</evidence>
<keyword evidence="5 7" id="KW-1133">Transmembrane helix</keyword>
<feature type="transmembrane region" description="Helical" evidence="7">
    <location>
        <begin position="378"/>
        <end position="397"/>
    </location>
</feature>
<organism evidence="9 10">
    <name type="scientific">Roseateles agri</name>
    <dbReference type="NCBI Taxonomy" id="3098619"/>
    <lineage>
        <taxon>Bacteria</taxon>
        <taxon>Pseudomonadati</taxon>
        <taxon>Pseudomonadota</taxon>
        <taxon>Betaproteobacteria</taxon>
        <taxon>Burkholderiales</taxon>
        <taxon>Sphaerotilaceae</taxon>
        <taxon>Roseateles</taxon>
    </lineage>
</organism>
<feature type="transmembrane region" description="Helical" evidence="7">
    <location>
        <begin position="111"/>
        <end position="131"/>
    </location>
</feature>
<dbReference type="InterPro" id="IPR020846">
    <property type="entry name" value="MFS_dom"/>
</dbReference>
<dbReference type="Pfam" id="PF05977">
    <property type="entry name" value="MFS_3"/>
    <property type="match status" value="1"/>
</dbReference>
<evidence type="ECO:0000256" key="2">
    <source>
        <dbReference type="ARBA" id="ARBA00022448"/>
    </source>
</evidence>
<feature type="transmembrane region" description="Helical" evidence="7">
    <location>
        <begin position="231"/>
        <end position="250"/>
    </location>
</feature>
<feature type="transmembrane region" description="Helical" evidence="7">
    <location>
        <begin position="87"/>
        <end position="105"/>
    </location>
</feature>
<feature type="transmembrane region" description="Helical" evidence="7">
    <location>
        <begin position="353"/>
        <end position="372"/>
    </location>
</feature>
<comment type="caution">
    <text evidence="9">The sequence shown here is derived from an EMBL/GenBank/DDBJ whole genome shotgun (WGS) entry which is preliminary data.</text>
</comment>
<feature type="transmembrane region" description="Helical" evidence="7">
    <location>
        <begin position="318"/>
        <end position="341"/>
    </location>
</feature>
<sequence>MSRGLLAIWRANFTPLRERPVRIYLSGQAVSMVGTFLQSTALGLTVYRLSGGVASSLGLLSICLALPVLLLSPFSGVLADRFARRRLLLGCHAVQMGVALALALLSHTGTLALWQIYSLALLLGCTQSVYFPAQQALLFDLAGRGEIRKLIAINSMVLNIARTSGPALAAWMIARWGVAMAFLQNGLSFLAVMASLLALSSLRSSAHEAGPETLGAAQALRRVAGDVRLRNLFLTVAILQMFGLAMLQLVPALTGGDARATGLILASAGAGSLCYAFLLSPFVTRLSRIAPLLSLSLVWMGGWLLAMAQSGALPVRMLAMFMAGLATSLAMVGSTGTMQFVVPAGMRGRLMGLFNVVGMGLQPFAVMAVSALADRIGATSAVSLAGIAAMLLPLLMLTDRRWSLWELEPATAAPATAALSNT</sequence>
<keyword evidence="2" id="KW-0813">Transport</keyword>
<evidence type="ECO:0000256" key="3">
    <source>
        <dbReference type="ARBA" id="ARBA00022475"/>
    </source>
</evidence>
<proteinExistence type="predicted"/>
<dbReference type="PROSITE" id="PS50850">
    <property type="entry name" value="MFS"/>
    <property type="match status" value="1"/>
</dbReference>
<feature type="transmembrane region" description="Helical" evidence="7">
    <location>
        <begin position="179"/>
        <end position="199"/>
    </location>
</feature>
<evidence type="ECO:0000256" key="1">
    <source>
        <dbReference type="ARBA" id="ARBA00004651"/>
    </source>
</evidence>
<dbReference type="PANTHER" id="PTHR23513:SF11">
    <property type="entry name" value="STAPHYLOFERRIN A TRANSPORTER"/>
    <property type="match status" value="1"/>
</dbReference>
<name>A0ABU5DPM3_9BURK</name>
<dbReference type="SUPFAM" id="SSF103473">
    <property type="entry name" value="MFS general substrate transporter"/>
    <property type="match status" value="1"/>
</dbReference>
<dbReference type="EMBL" id="JAXCLA010000008">
    <property type="protein sequence ID" value="MDY0747678.1"/>
    <property type="molecule type" value="Genomic_DNA"/>
</dbReference>
<feature type="transmembrane region" description="Helical" evidence="7">
    <location>
        <begin position="53"/>
        <end position="75"/>
    </location>
</feature>
<gene>
    <name evidence="9" type="ORF">SNE35_24460</name>
</gene>
<dbReference type="Proteomes" id="UP001285263">
    <property type="component" value="Unassembled WGS sequence"/>
</dbReference>
<evidence type="ECO:0000256" key="6">
    <source>
        <dbReference type="ARBA" id="ARBA00023136"/>
    </source>
</evidence>
<dbReference type="Gene3D" id="1.20.1250.20">
    <property type="entry name" value="MFS general substrate transporter like domains"/>
    <property type="match status" value="1"/>
</dbReference>
<feature type="transmembrane region" description="Helical" evidence="7">
    <location>
        <begin position="262"/>
        <end position="282"/>
    </location>
</feature>
<feature type="transmembrane region" description="Helical" evidence="7">
    <location>
        <begin position="289"/>
        <end position="306"/>
    </location>
</feature>
<feature type="transmembrane region" description="Helical" evidence="7">
    <location>
        <begin position="21"/>
        <end position="47"/>
    </location>
</feature>
<accession>A0ABU5DPM3</accession>
<feature type="domain" description="Major facilitator superfamily (MFS) profile" evidence="8">
    <location>
        <begin position="1"/>
        <end position="401"/>
    </location>
</feature>
<dbReference type="InterPro" id="IPR010290">
    <property type="entry name" value="TM_effector"/>
</dbReference>
<comment type="subcellular location">
    <subcellularLocation>
        <location evidence="1">Cell membrane</location>
        <topology evidence="1">Multi-pass membrane protein</topology>
    </subcellularLocation>
</comment>
<keyword evidence="10" id="KW-1185">Reference proteome</keyword>